<comment type="caution">
    <text evidence="2">The sequence shown here is derived from an EMBL/GenBank/DDBJ whole genome shotgun (WGS) entry which is preliminary data.</text>
</comment>
<evidence type="ECO:0000256" key="1">
    <source>
        <dbReference type="SAM" id="MobiDB-lite"/>
    </source>
</evidence>
<protein>
    <submittedName>
        <fullName evidence="2">Uncharacterized protein</fullName>
    </submittedName>
</protein>
<dbReference type="EMBL" id="JAIQCV010000007">
    <property type="protein sequence ID" value="KAH1080126.1"/>
    <property type="molecule type" value="Genomic_DNA"/>
</dbReference>
<dbReference type="Proteomes" id="UP000828251">
    <property type="component" value="Unassembled WGS sequence"/>
</dbReference>
<reference evidence="2 3" key="1">
    <citation type="journal article" date="2021" name="Plant Biotechnol. J.">
        <title>Multi-omics assisted identification of the key and species-specific regulatory components of drought-tolerant mechanisms in Gossypium stocksii.</title>
        <authorList>
            <person name="Yu D."/>
            <person name="Ke L."/>
            <person name="Zhang D."/>
            <person name="Wu Y."/>
            <person name="Sun Y."/>
            <person name="Mei J."/>
            <person name="Sun J."/>
            <person name="Sun Y."/>
        </authorList>
    </citation>
    <scope>NUCLEOTIDE SEQUENCE [LARGE SCALE GENOMIC DNA]</scope>
    <source>
        <strain evidence="3">cv. E1</strain>
        <tissue evidence="2">Leaf</tissue>
    </source>
</reference>
<proteinExistence type="predicted"/>
<name>A0A9D3VBP9_9ROSI</name>
<sequence length="87" mass="9388">MEEVISFPVLTVGGCEKNEAMAWHSESQLSPTATIQPSSNHQKHTNRGHNLTPLSTFPPPLFFPLTTGLKESEVATIPTPFGVPSST</sequence>
<evidence type="ECO:0000313" key="3">
    <source>
        <dbReference type="Proteomes" id="UP000828251"/>
    </source>
</evidence>
<dbReference type="AlphaFoldDB" id="A0A9D3VBP9"/>
<feature type="compositionally biased region" description="Polar residues" evidence="1">
    <location>
        <begin position="25"/>
        <end position="40"/>
    </location>
</feature>
<gene>
    <name evidence="2" type="ORF">J1N35_019887</name>
</gene>
<keyword evidence="3" id="KW-1185">Reference proteome</keyword>
<organism evidence="2 3">
    <name type="scientific">Gossypium stocksii</name>
    <dbReference type="NCBI Taxonomy" id="47602"/>
    <lineage>
        <taxon>Eukaryota</taxon>
        <taxon>Viridiplantae</taxon>
        <taxon>Streptophyta</taxon>
        <taxon>Embryophyta</taxon>
        <taxon>Tracheophyta</taxon>
        <taxon>Spermatophyta</taxon>
        <taxon>Magnoliopsida</taxon>
        <taxon>eudicotyledons</taxon>
        <taxon>Gunneridae</taxon>
        <taxon>Pentapetalae</taxon>
        <taxon>rosids</taxon>
        <taxon>malvids</taxon>
        <taxon>Malvales</taxon>
        <taxon>Malvaceae</taxon>
        <taxon>Malvoideae</taxon>
        <taxon>Gossypium</taxon>
    </lineage>
</organism>
<accession>A0A9D3VBP9</accession>
<feature type="region of interest" description="Disordered" evidence="1">
    <location>
        <begin position="22"/>
        <end position="53"/>
    </location>
</feature>
<evidence type="ECO:0000313" key="2">
    <source>
        <dbReference type="EMBL" id="KAH1080126.1"/>
    </source>
</evidence>